<dbReference type="Gene3D" id="3.30.760.10">
    <property type="entry name" value="RNA Cap, Translation Initiation Factor Eif4e"/>
    <property type="match status" value="1"/>
</dbReference>
<keyword evidence="4 6" id="KW-0694">RNA-binding</keyword>
<evidence type="ECO:0000256" key="5">
    <source>
        <dbReference type="ARBA" id="ARBA00022917"/>
    </source>
</evidence>
<dbReference type="SUPFAM" id="SSF55418">
    <property type="entry name" value="eIF4e-like"/>
    <property type="match status" value="1"/>
</dbReference>
<evidence type="ECO:0000313" key="8">
    <source>
        <dbReference type="EMBL" id="KAG0660958.1"/>
    </source>
</evidence>
<protein>
    <submittedName>
        <fullName evidence="8">Eukaryotic translation initiation factor 4E</fullName>
    </submittedName>
</protein>
<evidence type="ECO:0000256" key="1">
    <source>
        <dbReference type="ARBA" id="ARBA00009860"/>
    </source>
</evidence>
<dbReference type="GO" id="GO:0016281">
    <property type="term" value="C:eukaryotic translation initiation factor 4F complex"/>
    <property type="evidence" value="ECO:0007669"/>
    <property type="project" value="TreeGrafter"/>
</dbReference>
<reference evidence="8 9" key="1">
    <citation type="submission" date="2020-11" db="EMBL/GenBank/DDBJ databases">
        <title>Kefir isolates.</title>
        <authorList>
            <person name="Marcisauskas S."/>
            <person name="Kim Y."/>
            <person name="Blasche S."/>
        </authorList>
    </citation>
    <scope>NUCLEOTIDE SEQUENCE [LARGE SCALE GENOMIC DNA]</scope>
    <source>
        <strain evidence="8 9">KR</strain>
    </source>
</reference>
<evidence type="ECO:0000256" key="2">
    <source>
        <dbReference type="ARBA" id="ARBA00022540"/>
    </source>
</evidence>
<organism evidence="8 9">
    <name type="scientific">Rhodotorula mucilaginosa</name>
    <name type="common">Yeast</name>
    <name type="synonym">Rhodotorula rubra</name>
    <dbReference type="NCBI Taxonomy" id="5537"/>
    <lineage>
        <taxon>Eukaryota</taxon>
        <taxon>Fungi</taxon>
        <taxon>Dikarya</taxon>
        <taxon>Basidiomycota</taxon>
        <taxon>Pucciniomycotina</taxon>
        <taxon>Microbotryomycetes</taxon>
        <taxon>Sporidiobolales</taxon>
        <taxon>Sporidiobolaceae</taxon>
        <taxon>Rhodotorula</taxon>
    </lineage>
</organism>
<dbReference type="GO" id="GO:0003743">
    <property type="term" value="F:translation initiation factor activity"/>
    <property type="evidence" value="ECO:0007669"/>
    <property type="project" value="UniProtKB-KW"/>
</dbReference>
<dbReference type="AlphaFoldDB" id="A0A9P6W2Q5"/>
<keyword evidence="5 6" id="KW-0648">Protein biosynthesis</keyword>
<dbReference type="Proteomes" id="UP000777482">
    <property type="component" value="Unassembled WGS sequence"/>
</dbReference>
<keyword evidence="9" id="KW-1185">Reference proteome</keyword>
<dbReference type="PANTHER" id="PTHR11960">
    <property type="entry name" value="EUKARYOTIC TRANSLATION INITIATION FACTOR 4E RELATED"/>
    <property type="match status" value="1"/>
</dbReference>
<dbReference type="PANTHER" id="PTHR11960:SF8">
    <property type="entry name" value="EUKARYOTIC TRANSLATION INITIATION FACTOR 4E1-RELATED"/>
    <property type="match status" value="1"/>
</dbReference>
<feature type="compositionally biased region" description="Low complexity" evidence="7">
    <location>
        <begin position="171"/>
        <end position="187"/>
    </location>
</feature>
<comment type="caution">
    <text evidence="8">The sequence shown here is derived from an EMBL/GenBank/DDBJ whole genome shotgun (WGS) entry which is preliminary data.</text>
</comment>
<dbReference type="Pfam" id="PF01652">
    <property type="entry name" value="IF4E"/>
    <property type="match status" value="1"/>
</dbReference>
<feature type="region of interest" description="Disordered" evidence="7">
    <location>
        <begin position="165"/>
        <end position="187"/>
    </location>
</feature>
<dbReference type="InterPro" id="IPR023398">
    <property type="entry name" value="TIF_eIF4e-like"/>
</dbReference>
<dbReference type="OrthoDB" id="590761at2759"/>
<evidence type="ECO:0000256" key="3">
    <source>
        <dbReference type="ARBA" id="ARBA00022845"/>
    </source>
</evidence>
<sequence>MSTDTAPPDNSNLPPNAAAAAHAAVVEAATNGDPATKRDVTVLSDPAHFTVTHPLYSPWTLWFDSASKQDKAKSWEEALAKVISFQSVEHFWGLYNNIVPPSNLGAGSNYYLFKQGIKPAWEDEANAKGGKWSVQLPRGKYSEQIDQYWLYTMLAAIGETFETPYSEEADPSSPSAADFRPSSSSISPAPLPSTFSNEITGVIVSVRKAFYRINIWTRTSSPDPAHKARIENIGRHFKYGVLGFDKGLTFSERDKVSSDVEFVSHSDSQQKYGTKITKWTV</sequence>
<evidence type="ECO:0000256" key="7">
    <source>
        <dbReference type="SAM" id="MobiDB-lite"/>
    </source>
</evidence>
<evidence type="ECO:0000256" key="4">
    <source>
        <dbReference type="ARBA" id="ARBA00022884"/>
    </source>
</evidence>
<evidence type="ECO:0000256" key="6">
    <source>
        <dbReference type="RuleBase" id="RU004374"/>
    </source>
</evidence>
<accession>A0A9P6W2Q5</accession>
<dbReference type="GO" id="GO:0000340">
    <property type="term" value="F:RNA 7-methylguanosine cap binding"/>
    <property type="evidence" value="ECO:0007669"/>
    <property type="project" value="TreeGrafter"/>
</dbReference>
<name>A0A9P6W2Q5_RHOMI</name>
<dbReference type="InterPro" id="IPR001040">
    <property type="entry name" value="TIF_eIF_4E"/>
</dbReference>
<comment type="similarity">
    <text evidence="1 6">Belongs to the eukaryotic initiation factor 4E family.</text>
</comment>
<keyword evidence="2 6" id="KW-0396">Initiation factor</keyword>
<gene>
    <name evidence="8" type="primary">TIF45</name>
    <name evidence="8" type="ORF">C6P46_004231</name>
</gene>
<dbReference type="GO" id="GO:0006417">
    <property type="term" value="P:regulation of translation"/>
    <property type="evidence" value="ECO:0007669"/>
    <property type="project" value="UniProtKB-KW"/>
</dbReference>
<evidence type="ECO:0000313" key="9">
    <source>
        <dbReference type="Proteomes" id="UP000777482"/>
    </source>
</evidence>
<dbReference type="EMBL" id="PUHQ01000039">
    <property type="protein sequence ID" value="KAG0660958.1"/>
    <property type="molecule type" value="Genomic_DNA"/>
</dbReference>
<keyword evidence="3" id="KW-0810">Translation regulation</keyword>
<proteinExistence type="inferred from homology"/>